<dbReference type="PROSITE" id="PS50943">
    <property type="entry name" value="HTH_CROC1"/>
    <property type="match status" value="1"/>
</dbReference>
<sequence length="148" mass="16335">MKRFDEIDEHNYSSDLIDEMFKLITPEAQAKTHYRMGLAAKIDDALKAKGWKNQDLAKALNIKSSSLVSKWLSGTHNFTVDTLVLIQMALGIQLLDVGEEDKPNATSPDNGNTPNAPVELAKNIDAIKQSLTSVANSNQKSFATINYK</sequence>
<dbReference type="Pfam" id="PF01381">
    <property type="entry name" value="HTH_3"/>
    <property type="match status" value="1"/>
</dbReference>
<dbReference type="Proteomes" id="UP000293874">
    <property type="component" value="Unassembled WGS sequence"/>
</dbReference>
<comment type="caution">
    <text evidence="2">The sequence shown here is derived from an EMBL/GenBank/DDBJ whole genome shotgun (WGS) entry which is preliminary data.</text>
</comment>
<reference evidence="2 3" key="1">
    <citation type="submission" date="2019-02" db="EMBL/GenBank/DDBJ databases">
        <title>Genomic Encyclopedia of Type Strains, Phase IV (KMG-IV): sequencing the most valuable type-strain genomes for metagenomic binning, comparative biology and taxonomic classification.</title>
        <authorList>
            <person name="Goeker M."/>
        </authorList>
    </citation>
    <scope>NUCLEOTIDE SEQUENCE [LARGE SCALE GENOMIC DNA]</scope>
    <source>
        <strain evidence="2 3">DSM 18116</strain>
    </source>
</reference>
<dbReference type="SMART" id="SM00530">
    <property type="entry name" value="HTH_XRE"/>
    <property type="match status" value="1"/>
</dbReference>
<gene>
    <name evidence="2" type="ORF">EV199_5216</name>
</gene>
<organism evidence="2 3">
    <name type="scientific">Pseudobacter ginsenosidimutans</name>
    <dbReference type="NCBI Taxonomy" id="661488"/>
    <lineage>
        <taxon>Bacteria</taxon>
        <taxon>Pseudomonadati</taxon>
        <taxon>Bacteroidota</taxon>
        <taxon>Chitinophagia</taxon>
        <taxon>Chitinophagales</taxon>
        <taxon>Chitinophagaceae</taxon>
        <taxon>Pseudobacter</taxon>
    </lineage>
</organism>
<proteinExistence type="predicted"/>
<dbReference type="AlphaFoldDB" id="A0A4Q7MRH6"/>
<dbReference type="Gene3D" id="1.10.260.40">
    <property type="entry name" value="lambda repressor-like DNA-binding domains"/>
    <property type="match status" value="1"/>
</dbReference>
<evidence type="ECO:0000313" key="3">
    <source>
        <dbReference type="Proteomes" id="UP000293874"/>
    </source>
</evidence>
<dbReference type="RefSeq" id="WP_130543716.1">
    <property type="nucleotide sequence ID" value="NZ_CP042431.1"/>
</dbReference>
<dbReference type="EMBL" id="SGXA01000003">
    <property type="protein sequence ID" value="RZS69379.1"/>
    <property type="molecule type" value="Genomic_DNA"/>
</dbReference>
<dbReference type="InterPro" id="IPR001387">
    <property type="entry name" value="Cro/C1-type_HTH"/>
</dbReference>
<dbReference type="CDD" id="cd00093">
    <property type="entry name" value="HTH_XRE"/>
    <property type="match status" value="1"/>
</dbReference>
<dbReference type="OrthoDB" id="770730at2"/>
<dbReference type="InterPro" id="IPR010982">
    <property type="entry name" value="Lambda_DNA-bd_dom_sf"/>
</dbReference>
<dbReference type="GO" id="GO:0003677">
    <property type="term" value="F:DNA binding"/>
    <property type="evidence" value="ECO:0007669"/>
    <property type="project" value="InterPro"/>
</dbReference>
<protein>
    <submittedName>
        <fullName evidence="2">Helix-turn-helix protein</fullName>
    </submittedName>
</protein>
<feature type="domain" description="HTH cro/C1-type" evidence="1">
    <location>
        <begin position="42"/>
        <end position="97"/>
    </location>
</feature>
<keyword evidence="3" id="KW-1185">Reference proteome</keyword>
<evidence type="ECO:0000313" key="2">
    <source>
        <dbReference type="EMBL" id="RZS69379.1"/>
    </source>
</evidence>
<evidence type="ECO:0000259" key="1">
    <source>
        <dbReference type="PROSITE" id="PS50943"/>
    </source>
</evidence>
<name>A0A4Q7MRH6_9BACT</name>
<accession>A0A4Q7MRH6</accession>
<dbReference type="SUPFAM" id="SSF47413">
    <property type="entry name" value="lambda repressor-like DNA-binding domains"/>
    <property type="match status" value="1"/>
</dbReference>